<feature type="compositionally biased region" description="Acidic residues" evidence="4">
    <location>
        <begin position="360"/>
        <end position="377"/>
    </location>
</feature>
<dbReference type="PANTHER" id="PTHR24113:SF12">
    <property type="entry name" value="RAN GTPASE-ACTIVATING PROTEIN 1"/>
    <property type="match status" value="1"/>
</dbReference>
<evidence type="ECO:0008006" key="7">
    <source>
        <dbReference type="Google" id="ProtNLM"/>
    </source>
</evidence>
<evidence type="ECO:0000256" key="1">
    <source>
        <dbReference type="ARBA" id="ARBA00022468"/>
    </source>
</evidence>
<sequence length="587" mass="65487">MANDKGGIDEITKLLGSTNLPPSGVSFSNRSLKINTADDAKEIITAMENCGDCLEFLNLEGNTLGIEGANAVAEQLKKHSKIKKALWRDMFTGRSKKEIPVALDALSKALMTAKAELEVLELSDNASGPIGVDGIKHLISSPTCFTLKELRLNNMGLGTTGGKMLASALMECYNKSVTAGKPLALKVFIAGRNRLENEGSKALANVFKVIGTLEEVQMPQNGINAATELLEALSTNPNLRYLNLNDNTLGKCIPALTSLLSKLSNLVHLDVGDCLLRNDGALKLAAAFKNNHQQIEEVCLSGNEIKSDGGMAIFNSLIGKPKIRSIKLNENEIGDYVVKLIEAEARKHNKQDVVDVSDNTGDEDDEDEDNDYEDEGEDNSKTDEADYCDEDYEETEEEEEEESEDENYNADYGSYDENYEEENFAVKEDYTSPLRRKLFTEQQELNLDELVMDSILTPDKFDEIINKIRFQADCDKQLESLLRIIMLISTHYKSASEEKKLAIEEYAMKFYEELFLLGEAYNKISNINNLLPAYFGIIKTEDKKPLVKFFDCDSSLKLLKSAMGKDFFHASTKYVLNFIFEQKELTK</sequence>
<dbReference type="GO" id="GO:0005829">
    <property type="term" value="C:cytosol"/>
    <property type="evidence" value="ECO:0007669"/>
    <property type="project" value="TreeGrafter"/>
</dbReference>
<evidence type="ECO:0000256" key="4">
    <source>
        <dbReference type="SAM" id="MobiDB-lite"/>
    </source>
</evidence>
<keyword evidence="6" id="KW-1185">Reference proteome</keyword>
<organism evidence="5 6">
    <name type="scientific">Cimex lectularius</name>
    <name type="common">Bed bug</name>
    <name type="synonym">Acanthia lectularia</name>
    <dbReference type="NCBI Taxonomy" id="79782"/>
    <lineage>
        <taxon>Eukaryota</taxon>
        <taxon>Metazoa</taxon>
        <taxon>Ecdysozoa</taxon>
        <taxon>Arthropoda</taxon>
        <taxon>Hexapoda</taxon>
        <taxon>Insecta</taxon>
        <taxon>Pterygota</taxon>
        <taxon>Neoptera</taxon>
        <taxon>Paraneoptera</taxon>
        <taxon>Hemiptera</taxon>
        <taxon>Heteroptera</taxon>
        <taxon>Panheteroptera</taxon>
        <taxon>Cimicomorpha</taxon>
        <taxon>Cimicidae</taxon>
        <taxon>Cimex</taxon>
    </lineage>
</organism>
<evidence type="ECO:0000313" key="5">
    <source>
        <dbReference type="EnsemblMetazoa" id="XP_014243719.1"/>
    </source>
</evidence>
<dbReference type="GeneID" id="106663410"/>
<dbReference type="InterPro" id="IPR001611">
    <property type="entry name" value="Leu-rich_rpt"/>
</dbReference>
<accession>A0A8I6RI42</accession>
<protein>
    <recommendedName>
        <fullName evidence="7">Ran GTPase-activating protein</fullName>
    </recommendedName>
</protein>
<dbReference type="GO" id="GO:0005096">
    <property type="term" value="F:GTPase activator activity"/>
    <property type="evidence" value="ECO:0007669"/>
    <property type="project" value="UniProtKB-KW"/>
</dbReference>
<dbReference type="PANTHER" id="PTHR24113">
    <property type="entry name" value="RAN GTPASE-ACTIVATING PROTEIN 1"/>
    <property type="match status" value="1"/>
</dbReference>
<keyword evidence="1" id="KW-0343">GTPase activation</keyword>
<dbReference type="SMART" id="SM00368">
    <property type="entry name" value="LRR_RI"/>
    <property type="match status" value="5"/>
</dbReference>
<dbReference type="CDD" id="cd00116">
    <property type="entry name" value="LRR_RI"/>
    <property type="match status" value="1"/>
</dbReference>
<dbReference type="Pfam" id="PF13516">
    <property type="entry name" value="LRR_6"/>
    <property type="match status" value="1"/>
</dbReference>
<dbReference type="CTD" id="35223"/>
<name>A0A8I6RI42_CIMLE</name>
<dbReference type="Gene3D" id="1.25.40.200">
    <property type="entry name" value="Ran-GTPase activating protein 1, C-terminal domain"/>
    <property type="match status" value="1"/>
</dbReference>
<dbReference type="AlphaFoldDB" id="A0A8I6RI42"/>
<dbReference type="InterPro" id="IPR032675">
    <property type="entry name" value="LRR_dom_sf"/>
</dbReference>
<dbReference type="InterPro" id="IPR027038">
    <property type="entry name" value="RanGap"/>
</dbReference>
<dbReference type="Proteomes" id="UP000494040">
    <property type="component" value="Unassembled WGS sequence"/>
</dbReference>
<dbReference type="SUPFAM" id="SSF69099">
    <property type="entry name" value="Ran-GTPase activating protein 1 (RanGAP1), C-terminal domain"/>
    <property type="match status" value="1"/>
</dbReference>
<dbReference type="InterPro" id="IPR036720">
    <property type="entry name" value="RanGAP1_C_sf"/>
</dbReference>
<dbReference type="SUPFAM" id="SSF52047">
    <property type="entry name" value="RNI-like"/>
    <property type="match status" value="1"/>
</dbReference>
<dbReference type="OrthoDB" id="184583at2759"/>
<evidence type="ECO:0000256" key="3">
    <source>
        <dbReference type="ARBA" id="ARBA00022737"/>
    </source>
</evidence>
<evidence type="ECO:0000256" key="2">
    <source>
        <dbReference type="ARBA" id="ARBA00022614"/>
    </source>
</evidence>
<dbReference type="RefSeq" id="XP_014243719.1">
    <property type="nucleotide sequence ID" value="XM_014388233.2"/>
</dbReference>
<dbReference type="GO" id="GO:0005634">
    <property type="term" value="C:nucleus"/>
    <property type="evidence" value="ECO:0007669"/>
    <property type="project" value="TreeGrafter"/>
</dbReference>
<dbReference type="PROSITE" id="PS51450">
    <property type="entry name" value="LRR"/>
    <property type="match status" value="1"/>
</dbReference>
<keyword evidence="3" id="KW-0677">Repeat</keyword>
<dbReference type="GO" id="GO:0031267">
    <property type="term" value="F:small GTPase binding"/>
    <property type="evidence" value="ECO:0007669"/>
    <property type="project" value="TreeGrafter"/>
</dbReference>
<dbReference type="OMA" id="NGSMEAW"/>
<dbReference type="KEGG" id="clec:106663410"/>
<evidence type="ECO:0000313" key="6">
    <source>
        <dbReference type="Proteomes" id="UP000494040"/>
    </source>
</evidence>
<dbReference type="EnsemblMetazoa" id="XM_014388233.2">
    <property type="protein sequence ID" value="XP_014243719.1"/>
    <property type="gene ID" value="LOC106663410"/>
</dbReference>
<feature type="region of interest" description="Disordered" evidence="4">
    <location>
        <begin position="351"/>
        <end position="414"/>
    </location>
</feature>
<proteinExistence type="predicted"/>
<dbReference type="GO" id="GO:0006913">
    <property type="term" value="P:nucleocytoplasmic transport"/>
    <property type="evidence" value="ECO:0007669"/>
    <property type="project" value="TreeGrafter"/>
</dbReference>
<keyword evidence="2" id="KW-0433">Leucine-rich repeat</keyword>
<dbReference type="Gene3D" id="3.80.10.10">
    <property type="entry name" value="Ribonuclease Inhibitor"/>
    <property type="match status" value="1"/>
</dbReference>
<dbReference type="GO" id="GO:0048471">
    <property type="term" value="C:perinuclear region of cytoplasm"/>
    <property type="evidence" value="ECO:0007669"/>
    <property type="project" value="TreeGrafter"/>
</dbReference>
<dbReference type="GO" id="GO:0007165">
    <property type="term" value="P:signal transduction"/>
    <property type="evidence" value="ECO:0007669"/>
    <property type="project" value="InterPro"/>
</dbReference>
<feature type="compositionally biased region" description="Acidic residues" evidence="4">
    <location>
        <begin position="385"/>
        <end position="408"/>
    </location>
</feature>
<reference evidence="5" key="1">
    <citation type="submission" date="2022-01" db="UniProtKB">
        <authorList>
            <consortium name="EnsemblMetazoa"/>
        </authorList>
    </citation>
    <scope>IDENTIFICATION</scope>
</reference>